<accession>A0A4Y2HKE9</accession>
<organism evidence="1 2">
    <name type="scientific">Araneus ventricosus</name>
    <name type="common">Orbweaver spider</name>
    <name type="synonym">Epeira ventricosa</name>
    <dbReference type="NCBI Taxonomy" id="182803"/>
    <lineage>
        <taxon>Eukaryota</taxon>
        <taxon>Metazoa</taxon>
        <taxon>Ecdysozoa</taxon>
        <taxon>Arthropoda</taxon>
        <taxon>Chelicerata</taxon>
        <taxon>Arachnida</taxon>
        <taxon>Araneae</taxon>
        <taxon>Araneomorphae</taxon>
        <taxon>Entelegynae</taxon>
        <taxon>Araneoidea</taxon>
        <taxon>Araneidae</taxon>
        <taxon>Araneus</taxon>
    </lineage>
</organism>
<protein>
    <recommendedName>
        <fullName evidence="3">Reverse transcriptase domain-containing protein</fullName>
    </recommendedName>
</protein>
<evidence type="ECO:0000313" key="2">
    <source>
        <dbReference type="Proteomes" id="UP000499080"/>
    </source>
</evidence>
<dbReference type="Proteomes" id="UP000499080">
    <property type="component" value="Unassembled WGS sequence"/>
</dbReference>
<comment type="caution">
    <text evidence="1">The sequence shown here is derived from an EMBL/GenBank/DDBJ whole genome shotgun (WGS) entry which is preliminary data.</text>
</comment>
<keyword evidence="2" id="KW-1185">Reference proteome</keyword>
<reference evidence="1 2" key="1">
    <citation type="journal article" date="2019" name="Sci. Rep.">
        <title>Orb-weaving spider Araneus ventricosus genome elucidates the spidroin gene catalogue.</title>
        <authorList>
            <person name="Kono N."/>
            <person name="Nakamura H."/>
            <person name="Ohtoshi R."/>
            <person name="Moran D.A.P."/>
            <person name="Shinohara A."/>
            <person name="Yoshida Y."/>
            <person name="Fujiwara M."/>
            <person name="Mori M."/>
            <person name="Tomita M."/>
            <person name="Arakawa K."/>
        </authorList>
    </citation>
    <scope>NUCLEOTIDE SEQUENCE [LARGE SCALE GENOMIC DNA]</scope>
</reference>
<dbReference type="OrthoDB" id="6617942at2759"/>
<name>A0A4Y2HKE9_ARAVE</name>
<dbReference type="EMBL" id="BGPR01001995">
    <property type="protein sequence ID" value="GBM65797.1"/>
    <property type="molecule type" value="Genomic_DNA"/>
</dbReference>
<gene>
    <name evidence="1" type="ORF">AVEN_196106_1</name>
</gene>
<sequence>MVQQLVLKNFVDQLVKKIKSCEELPVGPFSSINVENMPDNIDRMVLNSDQQYLYDICLEMSRGECYSNLALRKPDPVGRSRWLTTADIQGAFDHLQYNSTRNSLDEINFPSHTIETLKDILTDRKVTIQTAQGPASWSQQQGCAEG</sequence>
<proteinExistence type="predicted"/>
<evidence type="ECO:0000313" key="1">
    <source>
        <dbReference type="EMBL" id="GBM65797.1"/>
    </source>
</evidence>
<dbReference type="AlphaFoldDB" id="A0A4Y2HKE9"/>
<evidence type="ECO:0008006" key="3">
    <source>
        <dbReference type="Google" id="ProtNLM"/>
    </source>
</evidence>